<evidence type="ECO:0000256" key="2">
    <source>
        <dbReference type="ARBA" id="ARBA00007330"/>
    </source>
</evidence>
<evidence type="ECO:0000313" key="11">
    <source>
        <dbReference type="Proteomes" id="UP001228905"/>
    </source>
</evidence>
<evidence type="ECO:0000313" key="10">
    <source>
        <dbReference type="EMBL" id="MDQ0466755.1"/>
    </source>
</evidence>
<comment type="similarity">
    <text evidence="2 7">Belongs to the FAD-dependent glycerol-3-phosphate dehydrogenase family.</text>
</comment>
<dbReference type="EC" id="1.1.5.3" evidence="7"/>
<proteinExistence type="inferred from homology"/>
<dbReference type="Gene3D" id="3.50.50.60">
    <property type="entry name" value="FAD/NAD(P)-binding domain"/>
    <property type="match status" value="1"/>
</dbReference>
<feature type="domain" description="Alpha-glycerophosphate oxidase C-terminal" evidence="9">
    <location>
        <begin position="431"/>
        <end position="494"/>
    </location>
</feature>
<dbReference type="Proteomes" id="UP001228905">
    <property type="component" value="Unassembled WGS sequence"/>
</dbReference>
<gene>
    <name evidence="10" type="ORF">QO010_004551</name>
</gene>
<evidence type="ECO:0000259" key="9">
    <source>
        <dbReference type="Pfam" id="PF16901"/>
    </source>
</evidence>
<reference evidence="10 11" key="1">
    <citation type="submission" date="2023-07" db="EMBL/GenBank/DDBJ databases">
        <title>Genomic Encyclopedia of Type Strains, Phase IV (KMG-IV): sequencing the most valuable type-strain genomes for metagenomic binning, comparative biology and taxonomic classification.</title>
        <authorList>
            <person name="Goeker M."/>
        </authorList>
    </citation>
    <scope>NUCLEOTIDE SEQUENCE [LARGE SCALE GENOMIC DNA]</scope>
    <source>
        <strain evidence="10 11">DSM 18695</strain>
    </source>
</reference>
<comment type="catalytic activity">
    <reaction evidence="7">
        <text>a quinone + sn-glycerol 3-phosphate = dihydroxyacetone phosphate + a quinol</text>
        <dbReference type="Rhea" id="RHEA:18977"/>
        <dbReference type="ChEBI" id="CHEBI:24646"/>
        <dbReference type="ChEBI" id="CHEBI:57597"/>
        <dbReference type="ChEBI" id="CHEBI:57642"/>
        <dbReference type="ChEBI" id="CHEBI:132124"/>
        <dbReference type="EC" id="1.1.5.3"/>
    </reaction>
</comment>
<dbReference type="SUPFAM" id="SSF54373">
    <property type="entry name" value="FAD-linked reductases, C-terminal domain"/>
    <property type="match status" value="1"/>
</dbReference>
<evidence type="ECO:0000259" key="8">
    <source>
        <dbReference type="Pfam" id="PF01266"/>
    </source>
</evidence>
<dbReference type="PANTHER" id="PTHR11985:SF35">
    <property type="entry name" value="ANAEROBIC GLYCEROL-3-PHOSPHATE DEHYDROGENASE SUBUNIT A"/>
    <property type="match status" value="1"/>
</dbReference>
<dbReference type="InterPro" id="IPR006076">
    <property type="entry name" value="FAD-dep_OxRdtase"/>
</dbReference>
<sequence length="515" mass="54850">MGSASLDARRRASDLDALETQSFDLLVIGGGITGAGVARDAAMRGLKVALVEARDWASGTSSRSSKMIHGGLRYLAQGDLALVKEAASERQVLRRIAPHLARLTPFVITLPNLATLAKMRAGLWTFEKLGEVPKAEVHEIWDLKEIARREPLIRTAGLHAALVYPEFLTDDARLVLANVRSAAEHGAAVASHLEAARILIEGGRAVGVLARSTLAGEDREVTVRARLIVNAAGPWVDAVRALEDSSATPRLTLTKGVHMVLPRSALPVNNTVILRAADKRGTFAVPRGDFTYIGTTDTFYEAADDWPTVTRADLSYLVDSAKALLDAPTLKPEDAAAVWSGVRPLIGQAGKGASEISRKDEVWTGPAGVITIAGGKLSAYRAMAERIVDQVAEVLSAKTAACRTAEEPLPGAGGAEAASDDRLWRLYGAEAEAVRAAGGDAAAEATQAVQHEGALTLEDWWVRRTARAWFGGPEGLEAAADRMAELLGWSAERRAAELNHCRSLDRLNQVLEAAA</sequence>
<protein>
    <recommendedName>
        <fullName evidence="7">Glycerol-3-phosphate dehydrogenase</fullName>
        <ecNumber evidence="7">1.1.5.3</ecNumber>
    </recommendedName>
</protein>
<evidence type="ECO:0000256" key="7">
    <source>
        <dbReference type="RuleBase" id="RU361217"/>
    </source>
</evidence>
<dbReference type="InterPro" id="IPR038299">
    <property type="entry name" value="DAO_C_sf"/>
</dbReference>
<dbReference type="Gene3D" id="1.10.8.870">
    <property type="entry name" value="Alpha-glycerophosphate oxidase, cap domain"/>
    <property type="match status" value="1"/>
</dbReference>
<evidence type="ECO:0000256" key="3">
    <source>
        <dbReference type="ARBA" id="ARBA00022630"/>
    </source>
</evidence>
<dbReference type="GO" id="GO:0004368">
    <property type="term" value="F:glycerol-3-phosphate dehydrogenase (quinone) activity"/>
    <property type="evidence" value="ECO:0007669"/>
    <property type="project" value="UniProtKB-EC"/>
</dbReference>
<dbReference type="InterPro" id="IPR031656">
    <property type="entry name" value="DAO_C"/>
</dbReference>
<keyword evidence="3 7" id="KW-0285">Flavoprotein</keyword>
<keyword evidence="4" id="KW-0319">Glycerol metabolism</keyword>
<dbReference type="PANTHER" id="PTHR11985">
    <property type="entry name" value="GLYCEROL-3-PHOSPHATE DEHYDROGENASE"/>
    <property type="match status" value="1"/>
</dbReference>
<dbReference type="Gene3D" id="3.30.9.10">
    <property type="entry name" value="D-Amino Acid Oxidase, subunit A, domain 2"/>
    <property type="match status" value="1"/>
</dbReference>
<dbReference type="PROSITE" id="PS00977">
    <property type="entry name" value="FAD_G3PDH_1"/>
    <property type="match status" value="1"/>
</dbReference>
<keyword evidence="6 7" id="KW-0560">Oxidoreductase</keyword>
<dbReference type="SUPFAM" id="SSF51905">
    <property type="entry name" value="FAD/NAD(P)-binding domain"/>
    <property type="match status" value="1"/>
</dbReference>
<dbReference type="Pfam" id="PF16901">
    <property type="entry name" value="DAO_C"/>
    <property type="match status" value="1"/>
</dbReference>
<name>A0ABU0IZI1_9CAUL</name>
<dbReference type="PRINTS" id="PR01001">
    <property type="entry name" value="FADG3PDH"/>
</dbReference>
<accession>A0ABU0IZI1</accession>
<dbReference type="Pfam" id="PF01266">
    <property type="entry name" value="DAO"/>
    <property type="match status" value="1"/>
</dbReference>
<evidence type="ECO:0000256" key="6">
    <source>
        <dbReference type="ARBA" id="ARBA00023002"/>
    </source>
</evidence>
<feature type="domain" description="FAD dependent oxidoreductase" evidence="8">
    <location>
        <begin position="24"/>
        <end position="380"/>
    </location>
</feature>
<organism evidence="10 11">
    <name type="scientific">Caulobacter ginsengisoli</name>
    <dbReference type="NCBI Taxonomy" id="400775"/>
    <lineage>
        <taxon>Bacteria</taxon>
        <taxon>Pseudomonadati</taxon>
        <taxon>Pseudomonadota</taxon>
        <taxon>Alphaproteobacteria</taxon>
        <taxon>Caulobacterales</taxon>
        <taxon>Caulobacteraceae</taxon>
        <taxon>Caulobacter</taxon>
    </lineage>
</organism>
<dbReference type="RefSeq" id="WP_307352896.1">
    <property type="nucleotide sequence ID" value="NZ_JAUSVS010000014.1"/>
</dbReference>
<comment type="cofactor">
    <cofactor evidence="1 7">
        <name>FAD</name>
        <dbReference type="ChEBI" id="CHEBI:57692"/>
    </cofactor>
</comment>
<evidence type="ECO:0000256" key="1">
    <source>
        <dbReference type="ARBA" id="ARBA00001974"/>
    </source>
</evidence>
<evidence type="ECO:0000256" key="4">
    <source>
        <dbReference type="ARBA" id="ARBA00022798"/>
    </source>
</evidence>
<keyword evidence="11" id="KW-1185">Reference proteome</keyword>
<evidence type="ECO:0000256" key="5">
    <source>
        <dbReference type="ARBA" id="ARBA00022827"/>
    </source>
</evidence>
<dbReference type="InterPro" id="IPR036188">
    <property type="entry name" value="FAD/NAD-bd_sf"/>
</dbReference>
<dbReference type="InterPro" id="IPR000447">
    <property type="entry name" value="G3P_DH_FAD-dep"/>
</dbReference>
<comment type="caution">
    <text evidence="10">The sequence shown here is derived from an EMBL/GenBank/DDBJ whole genome shotgun (WGS) entry which is preliminary data.</text>
</comment>
<dbReference type="EMBL" id="JAUSVS010000014">
    <property type="protein sequence ID" value="MDQ0466755.1"/>
    <property type="molecule type" value="Genomic_DNA"/>
</dbReference>
<keyword evidence="5" id="KW-0274">FAD</keyword>